<sequence>MLEVLHEARRRGMSHSRYSLQACRFLLVAHAPAGQTTGTPCEGCLERWPCHTVLGVLGGLKPTHASRPASHDREGNPR</sequence>
<gene>
    <name evidence="1" type="ORF">SA2016_1034</name>
</gene>
<name>A0A126ZX06_9MICC</name>
<dbReference type="EMBL" id="CP014518">
    <property type="protein sequence ID" value="AMM31718.1"/>
    <property type="molecule type" value="Genomic_DNA"/>
</dbReference>
<proteinExistence type="predicted"/>
<evidence type="ECO:0000313" key="2">
    <source>
        <dbReference type="Proteomes" id="UP000070134"/>
    </source>
</evidence>
<dbReference type="PATRIC" id="fig|37927.3.peg.1078"/>
<dbReference type="KEGG" id="satk:SA2016_1034"/>
<accession>A0A126ZX06</accession>
<dbReference type="Proteomes" id="UP000070134">
    <property type="component" value="Chromosome"/>
</dbReference>
<keyword evidence="2" id="KW-1185">Reference proteome</keyword>
<dbReference type="AlphaFoldDB" id="A0A126ZX06"/>
<evidence type="ECO:0000313" key="1">
    <source>
        <dbReference type="EMBL" id="AMM31718.1"/>
    </source>
</evidence>
<protein>
    <submittedName>
        <fullName evidence="1">Uncharacterized protein</fullName>
    </submittedName>
</protein>
<organism evidence="1 2">
    <name type="scientific">Sinomonas atrocyanea</name>
    <dbReference type="NCBI Taxonomy" id="37927"/>
    <lineage>
        <taxon>Bacteria</taxon>
        <taxon>Bacillati</taxon>
        <taxon>Actinomycetota</taxon>
        <taxon>Actinomycetes</taxon>
        <taxon>Micrococcales</taxon>
        <taxon>Micrococcaceae</taxon>
        <taxon>Sinomonas</taxon>
    </lineage>
</organism>
<reference evidence="1 2" key="1">
    <citation type="submission" date="2016-02" db="EMBL/GenBank/DDBJ databases">
        <title>Complete genome of Sinomonas atrocyanea KCTC 3377.</title>
        <authorList>
            <person name="Kim K.M."/>
        </authorList>
    </citation>
    <scope>NUCLEOTIDE SEQUENCE [LARGE SCALE GENOMIC DNA]</scope>
    <source>
        <strain evidence="1 2">KCTC 3377</strain>
    </source>
</reference>